<accession>A0ABR0JQ17</accession>
<organism evidence="3 4">
    <name type="scientific">Exophiala sideris</name>
    <dbReference type="NCBI Taxonomy" id="1016849"/>
    <lineage>
        <taxon>Eukaryota</taxon>
        <taxon>Fungi</taxon>
        <taxon>Dikarya</taxon>
        <taxon>Ascomycota</taxon>
        <taxon>Pezizomycotina</taxon>
        <taxon>Eurotiomycetes</taxon>
        <taxon>Chaetothyriomycetidae</taxon>
        <taxon>Chaetothyriales</taxon>
        <taxon>Herpotrichiellaceae</taxon>
        <taxon>Exophiala</taxon>
    </lineage>
</organism>
<name>A0ABR0JQ17_9EURO</name>
<feature type="compositionally biased region" description="Low complexity" evidence="1">
    <location>
        <begin position="582"/>
        <end position="610"/>
    </location>
</feature>
<feature type="domain" description="Clr5" evidence="2">
    <location>
        <begin position="41"/>
        <end position="90"/>
    </location>
</feature>
<reference evidence="3 4" key="1">
    <citation type="submission" date="2023-08" db="EMBL/GenBank/DDBJ databases">
        <title>Black Yeasts Isolated from many extreme environments.</title>
        <authorList>
            <person name="Coleine C."/>
            <person name="Stajich J.E."/>
            <person name="Selbmann L."/>
        </authorList>
    </citation>
    <scope>NUCLEOTIDE SEQUENCE [LARGE SCALE GENOMIC DNA]</scope>
    <source>
        <strain evidence="3 4">CCFEE 6328</strain>
    </source>
</reference>
<evidence type="ECO:0000313" key="4">
    <source>
        <dbReference type="Proteomes" id="UP001345691"/>
    </source>
</evidence>
<keyword evidence="4" id="KW-1185">Reference proteome</keyword>
<dbReference type="InterPro" id="IPR025676">
    <property type="entry name" value="Clr5_dom"/>
</dbReference>
<comment type="caution">
    <text evidence="3">The sequence shown here is derived from an EMBL/GenBank/DDBJ whole genome shotgun (WGS) entry which is preliminary data.</text>
</comment>
<dbReference type="Proteomes" id="UP001345691">
    <property type="component" value="Unassembled WGS sequence"/>
</dbReference>
<feature type="compositionally biased region" description="Polar residues" evidence="1">
    <location>
        <begin position="215"/>
        <end position="224"/>
    </location>
</feature>
<evidence type="ECO:0000313" key="3">
    <source>
        <dbReference type="EMBL" id="KAK5068060.1"/>
    </source>
</evidence>
<gene>
    <name evidence="3" type="ORF">LTR69_000178</name>
</gene>
<feature type="region of interest" description="Disordered" evidence="1">
    <location>
        <begin position="582"/>
        <end position="615"/>
    </location>
</feature>
<evidence type="ECO:0000259" key="2">
    <source>
        <dbReference type="Pfam" id="PF14420"/>
    </source>
</evidence>
<dbReference type="PANTHER" id="PTHR38788">
    <property type="entry name" value="CLR5 DOMAIN-CONTAINING PROTEIN"/>
    <property type="match status" value="1"/>
</dbReference>
<dbReference type="EMBL" id="JAVRRF010000001">
    <property type="protein sequence ID" value="KAK5068060.1"/>
    <property type="molecule type" value="Genomic_DNA"/>
</dbReference>
<proteinExistence type="predicted"/>
<dbReference type="PANTHER" id="PTHR38788:SF3">
    <property type="entry name" value="CLR5 DOMAIN-CONTAINING PROTEIN"/>
    <property type="match status" value="1"/>
</dbReference>
<feature type="region of interest" description="Disordered" evidence="1">
    <location>
        <begin position="195"/>
        <end position="237"/>
    </location>
</feature>
<sequence length="670" mass="75797">MAMTTIVLPANDVHFGISNASLTCQAAPRRNNSPPYKSYTNAEWEAIRATITQWYSVERQPLAQVLRRLRQVGFLVNERMLHTRIRRWKLGRNHKFPEMGTAAHLLAEYLDRHLVIQRTVSPGFRIRGELVDHSEFLRYFRRKKISDPVKWVKEQNDEFVLSEDVELITGTTTPESNSADDPDDEYVVQVDAENNDRADQEQPSCVPEVADHPAQQHQEPSSLVETRRRSPDTHDLYTPTLTAKPPIFLRPQTFHALEHLTYTMSTYVSFYATSARFLTHTEPAVHAHTVHAMFASRMQDGISSLLFTASSAQKQKASTSKAFTDFQKGFDMILQILSNDHPMSLSLMLTVICELARHNHTAFKALTFQLLKYTTEMSGLALGRTHALTILFSILLQQLVNSDLSTLANMILTSLRLATAHLSTHNPYDWKTLYLRERLCDSLYHSGSSFQSERSQMRARLLTDQERVYGLPARNVLWTLTNVADDALEEGRVDKAIGYFRQALERADTSEGYGRAKTRFAALEGLGRCEVKMAEKAEKAAEVRPQVAADHTVTRDMQHVSNILHSTSQTTTSCCNCACHSSTSKSTSKGSSTQGTGQSTPTSSSSSKSQLNQREQHLRQALTYFRDAEKEASLWFEESSRRTARVRQKIEQVKHLLGSVEIMANRDSEV</sequence>
<protein>
    <recommendedName>
        <fullName evidence="2">Clr5 domain-containing protein</fullName>
    </recommendedName>
</protein>
<feature type="compositionally biased region" description="Basic and acidic residues" evidence="1">
    <location>
        <begin position="225"/>
        <end position="235"/>
    </location>
</feature>
<evidence type="ECO:0000256" key="1">
    <source>
        <dbReference type="SAM" id="MobiDB-lite"/>
    </source>
</evidence>
<dbReference type="Pfam" id="PF14420">
    <property type="entry name" value="Clr5"/>
    <property type="match status" value="1"/>
</dbReference>